<dbReference type="PANTHER" id="PTHR18895:SF74">
    <property type="entry name" value="MTRF1L RELEASE FACTOR GLUTAMINE METHYLTRANSFERASE"/>
    <property type="match status" value="1"/>
</dbReference>
<comment type="similarity">
    <text evidence="5">Belongs to the protein N5-glutamine methyltransferase family. PrmC subfamily.</text>
</comment>
<keyword evidence="3 5" id="KW-0949">S-adenosyl-L-methionine</keyword>
<reference evidence="8" key="1">
    <citation type="submission" date="2022-05" db="EMBL/GenBank/DDBJ databases">
        <authorList>
            <person name="Oliphant S.A."/>
            <person name="Watson-Haigh N.S."/>
            <person name="Sumby K.M."/>
            <person name="Gardner J.M."/>
            <person name="Jiranek V."/>
        </authorList>
    </citation>
    <scope>NUCLEOTIDE SEQUENCE</scope>
    <source>
        <strain evidence="8">Ru20-1</strain>
    </source>
</reference>
<evidence type="ECO:0000313" key="8">
    <source>
        <dbReference type="EMBL" id="USS93715.1"/>
    </source>
</evidence>
<dbReference type="InterPro" id="IPR004556">
    <property type="entry name" value="HemK-like"/>
</dbReference>
<dbReference type="InterPro" id="IPR040758">
    <property type="entry name" value="PrmC_N"/>
</dbReference>
<organism evidence="8 9">
    <name type="scientific">Fructilactobacillus ixorae</name>
    <dbReference type="NCBI Taxonomy" id="1750535"/>
    <lineage>
        <taxon>Bacteria</taxon>
        <taxon>Bacillati</taxon>
        <taxon>Bacillota</taxon>
        <taxon>Bacilli</taxon>
        <taxon>Lactobacillales</taxon>
        <taxon>Lactobacillaceae</taxon>
        <taxon>Fructilactobacillus</taxon>
    </lineage>
</organism>
<evidence type="ECO:0000259" key="7">
    <source>
        <dbReference type="Pfam" id="PF17827"/>
    </source>
</evidence>
<dbReference type="Pfam" id="PF05175">
    <property type="entry name" value="MTS"/>
    <property type="match status" value="1"/>
</dbReference>
<keyword evidence="1 5" id="KW-0489">Methyltransferase</keyword>
<dbReference type="CDD" id="cd02440">
    <property type="entry name" value="AdoMet_MTases"/>
    <property type="match status" value="1"/>
</dbReference>
<dbReference type="GO" id="GO:0032259">
    <property type="term" value="P:methylation"/>
    <property type="evidence" value="ECO:0007669"/>
    <property type="project" value="UniProtKB-KW"/>
</dbReference>
<keyword evidence="9" id="KW-1185">Reference proteome</keyword>
<name>A0ABY5C8M4_9LACO</name>
<dbReference type="EC" id="2.1.1.297" evidence="5"/>
<dbReference type="GO" id="GO:0102559">
    <property type="term" value="F:peptide chain release factor N(5)-glutamine methyltransferase activity"/>
    <property type="evidence" value="ECO:0007669"/>
    <property type="project" value="UniProtKB-EC"/>
</dbReference>
<dbReference type="InterPro" id="IPR029063">
    <property type="entry name" value="SAM-dependent_MTases_sf"/>
</dbReference>
<feature type="binding site" evidence="5">
    <location>
        <begin position="189"/>
        <end position="192"/>
    </location>
    <ligand>
        <name>substrate</name>
    </ligand>
</feature>
<dbReference type="NCBIfam" id="TIGR00536">
    <property type="entry name" value="hemK_fam"/>
    <property type="match status" value="1"/>
</dbReference>
<dbReference type="InterPro" id="IPR007848">
    <property type="entry name" value="Small_mtfrase_dom"/>
</dbReference>
<dbReference type="InterPro" id="IPR002052">
    <property type="entry name" value="DNA_methylase_N6_adenine_CS"/>
</dbReference>
<keyword evidence="2 5" id="KW-0808">Transferase</keyword>
<comment type="caution">
    <text evidence="5">Lacks conserved residue(s) required for the propagation of feature annotation.</text>
</comment>
<feature type="binding site" evidence="5">
    <location>
        <position position="147"/>
    </location>
    <ligand>
        <name>S-adenosyl-L-methionine</name>
        <dbReference type="ChEBI" id="CHEBI:59789"/>
    </ligand>
</feature>
<dbReference type="HAMAP" id="MF_02126">
    <property type="entry name" value="RF_methyltr_PrmC"/>
    <property type="match status" value="1"/>
</dbReference>
<evidence type="ECO:0000313" key="9">
    <source>
        <dbReference type="Proteomes" id="UP001057532"/>
    </source>
</evidence>
<evidence type="ECO:0000256" key="5">
    <source>
        <dbReference type="HAMAP-Rule" id="MF_02126"/>
    </source>
</evidence>
<sequence>MPKLNAHATPFEALQWASLRLKRLEIAPADARYLLLEQLGWNQTELLVHYREPLAADQVHRFQTNVDRRAAGEPVQYIMGQAPFYGLTLMVTPDVLIPRPETEELVDWVLYDHGKQPLRVLDVGTGSGAIAIAVKQARPDWTVVASDISPAALQVAQQNAQAQGTAIEFVASDLLQAVPRPPFDIVISNPPYIASSEVDVMDATVVNYEPKTALFAAHQGLELYERLAATVGPYLTEHASVYLEIGYQQGSAVSAIWHQQFPTAQLQVRQDLAGHERMVRMQKGEVD</sequence>
<protein>
    <recommendedName>
        <fullName evidence="5">Release factor glutamine methyltransferase</fullName>
        <shortName evidence="5">RF MTase</shortName>
        <ecNumber evidence="5">2.1.1.297</ecNumber>
    </recommendedName>
    <alternativeName>
        <fullName evidence="5">N5-glutamine methyltransferase PrmC</fullName>
    </alternativeName>
    <alternativeName>
        <fullName evidence="5">Protein-(glutamine-N5) MTase PrmC</fullName>
    </alternativeName>
    <alternativeName>
        <fullName evidence="5">Protein-glutamine N-methyltransferase PrmC</fullName>
    </alternativeName>
</protein>
<feature type="binding site" evidence="5">
    <location>
        <begin position="124"/>
        <end position="128"/>
    </location>
    <ligand>
        <name>S-adenosyl-L-methionine</name>
        <dbReference type="ChEBI" id="CHEBI:59789"/>
    </ligand>
</feature>
<dbReference type="Gene3D" id="3.40.50.150">
    <property type="entry name" value="Vaccinia Virus protein VP39"/>
    <property type="match status" value="1"/>
</dbReference>
<dbReference type="Proteomes" id="UP001057532">
    <property type="component" value="Chromosome"/>
</dbReference>
<feature type="domain" description="Release factor glutamine methyltransferase N-terminal" evidence="7">
    <location>
        <begin position="12"/>
        <end position="80"/>
    </location>
</feature>
<dbReference type="Gene3D" id="1.10.8.10">
    <property type="entry name" value="DNA helicase RuvA subunit, C-terminal domain"/>
    <property type="match status" value="1"/>
</dbReference>
<dbReference type="EMBL" id="CP097478">
    <property type="protein sequence ID" value="USS93715.1"/>
    <property type="molecule type" value="Genomic_DNA"/>
</dbReference>
<accession>A0ABY5C8M4</accession>
<dbReference type="Pfam" id="PF17827">
    <property type="entry name" value="PrmC_N"/>
    <property type="match status" value="1"/>
</dbReference>
<dbReference type="PANTHER" id="PTHR18895">
    <property type="entry name" value="HEMK METHYLTRANSFERASE"/>
    <property type="match status" value="1"/>
</dbReference>
<comment type="function">
    <text evidence="5">Methylates the class 1 translation termination release factors RF1/PrfA and RF2/PrfB on the glutamine residue of the universally conserved GGQ motif.</text>
</comment>
<evidence type="ECO:0000256" key="1">
    <source>
        <dbReference type="ARBA" id="ARBA00022603"/>
    </source>
</evidence>
<gene>
    <name evidence="5 8" type="primary">prmC</name>
    <name evidence="8" type="ORF">M8332_02385</name>
</gene>
<evidence type="ECO:0000259" key="6">
    <source>
        <dbReference type="Pfam" id="PF05175"/>
    </source>
</evidence>
<feature type="domain" description="Methyltransferase small" evidence="6">
    <location>
        <begin position="119"/>
        <end position="199"/>
    </location>
</feature>
<evidence type="ECO:0000256" key="4">
    <source>
        <dbReference type="ARBA" id="ARBA00048391"/>
    </source>
</evidence>
<dbReference type="PROSITE" id="PS00092">
    <property type="entry name" value="N6_MTASE"/>
    <property type="match status" value="1"/>
</dbReference>
<dbReference type="InterPro" id="IPR019874">
    <property type="entry name" value="RF_methyltr_PrmC"/>
</dbReference>
<dbReference type="SUPFAM" id="SSF53335">
    <property type="entry name" value="S-adenosyl-L-methionine-dependent methyltransferases"/>
    <property type="match status" value="1"/>
</dbReference>
<dbReference type="InterPro" id="IPR050320">
    <property type="entry name" value="N5-glutamine_MTase"/>
</dbReference>
<dbReference type="RefSeq" id="WP_252780596.1">
    <property type="nucleotide sequence ID" value="NZ_CP097478.1"/>
</dbReference>
<dbReference type="NCBIfam" id="TIGR03534">
    <property type="entry name" value="RF_mod_PrmC"/>
    <property type="match status" value="1"/>
</dbReference>
<evidence type="ECO:0000256" key="3">
    <source>
        <dbReference type="ARBA" id="ARBA00022691"/>
    </source>
</evidence>
<evidence type="ECO:0000256" key="2">
    <source>
        <dbReference type="ARBA" id="ARBA00022679"/>
    </source>
</evidence>
<comment type="catalytic activity">
    <reaction evidence="4 5">
        <text>L-glutaminyl-[peptide chain release factor] + S-adenosyl-L-methionine = N(5)-methyl-L-glutaminyl-[peptide chain release factor] + S-adenosyl-L-homocysteine + H(+)</text>
        <dbReference type="Rhea" id="RHEA:42896"/>
        <dbReference type="Rhea" id="RHEA-COMP:10271"/>
        <dbReference type="Rhea" id="RHEA-COMP:10272"/>
        <dbReference type="ChEBI" id="CHEBI:15378"/>
        <dbReference type="ChEBI" id="CHEBI:30011"/>
        <dbReference type="ChEBI" id="CHEBI:57856"/>
        <dbReference type="ChEBI" id="CHEBI:59789"/>
        <dbReference type="ChEBI" id="CHEBI:61891"/>
        <dbReference type="EC" id="2.1.1.297"/>
    </reaction>
</comment>
<proteinExistence type="inferred from homology"/>
<feature type="binding site" evidence="5">
    <location>
        <position position="189"/>
    </location>
    <ligand>
        <name>S-adenosyl-L-methionine</name>
        <dbReference type="ChEBI" id="CHEBI:59789"/>
    </ligand>
</feature>